<dbReference type="Proteomes" id="UP001060336">
    <property type="component" value="Chromosome"/>
</dbReference>
<dbReference type="PANTHER" id="PTHR47354">
    <property type="entry name" value="NADH OXIDOREDUCTASE HCR"/>
    <property type="match status" value="1"/>
</dbReference>
<dbReference type="KEGG" id="naci:NUH88_17905"/>
<dbReference type="Gene3D" id="2.40.30.10">
    <property type="entry name" value="Translation factors"/>
    <property type="match status" value="1"/>
</dbReference>
<dbReference type="CDD" id="cd06198">
    <property type="entry name" value="FNR_like_3"/>
    <property type="match status" value="1"/>
</dbReference>
<evidence type="ECO:0000256" key="2">
    <source>
        <dbReference type="ARBA" id="ARBA00022692"/>
    </source>
</evidence>
<accession>A0A9J7APC5</accession>
<evidence type="ECO:0000256" key="3">
    <source>
        <dbReference type="ARBA" id="ARBA00022989"/>
    </source>
</evidence>
<evidence type="ECO:0000256" key="6">
    <source>
        <dbReference type="SAM" id="Phobius"/>
    </source>
</evidence>
<dbReference type="InterPro" id="IPR001709">
    <property type="entry name" value="Flavoprot_Pyr_Nucl_cyt_Rdtase"/>
</dbReference>
<evidence type="ECO:0000256" key="4">
    <source>
        <dbReference type="ARBA" id="ARBA00023136"/>
    </source>
</evidence>
<dbReference type="AlphaFoldDB" id="A0A9J7APC5"/>
<dbReference type="InterPro" id="IPR039261">
    <property type="entry name" value="FNR_nucleotide-bd"/>
</dbReference>
<dbReference type="Gene3D" id="3.40.50.80">
    <property type="entry name" value="Nucleotide-binding domain of ferredoxin-NADP reductase (FNR) module"/>
    <property type="match status" value="1"/>
</dbReference>
<sequence length="441" mass="48066">MPALFLLLAYLVVVLAPLAFAWTSGMPARPFLDELSTGLALVAFAAMLVEFVLSGRFRAISNRIGMDVTMRFHQLFARSVVVLVLLHPFLYTTPIMAYPPPWDVTAQGFLGLEMESLITGLLAWILLIVIVVTAIGRDALPYSYETWRLGHGMGSVLLAGFSTHHALEAGRYSSHEALSTFWLILLGLSAASLLYVYLVSPLLRLRSPYKVRSVRRIAERTWELAIAPADGKPLSFEAGQFVWLNIGPSPFSLRENPFSISSAPASGDRVEFLIKEVGDFTRSLGTIQPGARAWIDGPHGSLAIPGPDAPGIGLIAGGVGVAPLLSILREMRATGDRRPVALLYGNRTETQIAYREELEQLEAEPNVTVRHVLSEPPAGWQGFVGGVNTETTAATFDRFDDANRWTYLLCGPPGMIDSAETALVERGVPSGSILSERFVYD</sequence>
<dbReference type="Pfam" id="PF00175">
    <property type="entry name" value="NAD_binding_1"/>
    <property type="match status" value="1"/>
</dbReference>
<keyword evidence="2 6" id="KW-0812">Transmembrane</keyword>
<dbReference type="Pfam" id="PF01794">
    <property type="entry name" value="Ferric_reduct"/>
    <property type="match status" value="1"/>
</dbReference>
<dbReference type="EMBL" id="CP102480">
    <property type="protein sequence ID" value="UUX49264.1"/>
    <property type="molecule type" value="Genomic_DNA"/>
</dbReference>
<gene>
    <name evidence="8" type="ORF">NUH88_17905</name>
</gene>
<evidence type="ECO:0000313" key="8">
    <source>
        <dbReference type="EMBL" id="UUX49264.1"/>
    </source>
</evidence>
<comment type="cofactor">
    <cofactor evidence="5">
        <name>[2Fe-2S] cluster</name>
        <dbReference type="ChEBI" id="CHEBI:190135"/>
    </cofactor>
</comment>
<comment type="subcellular location">
    <subcellularLocation>
        <location evidence="1">Membrane</location>
        <topology evidence="1">Multi-pass membrane protein</topology>
    </subcellularLocation>
</comment>
<dbReference type="InterPro" id="IPR017927">
    <property type="entry name" value="FAD-bd_FR_type"/>
</dbReference>
<dbReference type="PROSITE" id="PS51384">
    <property type="entry name" value="FAD_FR"/>
    <property type="match status" value="1"/>
</dbReference>
<dbReference type="PRINTS" id="PR00410">
    <property type="entry name" value="PHEHYDRXLASE"/>
</dbReference>
<dbReference type="InterPro" id="IPR001433">
    <property type="entry name" value="OxRdtase_FAD/NAD-bd"/>
</dbReference>
<name>A0A9J7APC5_9PROT</name>
<evidence type="ECO:0000313" key="9">
    <source>
        <dbReference type="Proteomes" id="UP001060336"/>
    </source>
</evidence>
<dbReference type="InterPro" id="IPR017938">
    <property type="entry name" value="Riboflavin_synthase-like_b-brl"/>
</dbReference>
<organism evidence="8 9">
    <name type="scientific">Nisaea acidiphila</name>
    <dbReference type="NCBI Taxonomy" id="1862145"/>
    <lineage>
        <taxon>Bacteria</taxon>
        <taxon>Pseudomonadati</taxon>
        <taxon>Pseudomonadota</taxon>
        <taxon>Alphaproteobacteria</taxon>
        <taxon>Rhodospirillales</taxon>
        <taxon>Thalassobaculaceae</taxon>
        <taxon>Nisaea</taxon>
    </lineage>
</organism>
<dbReference type="PANTHER" id="PTHR47354:SF5">
    <property type="entry name" value="PROTEIN RFBI"/>
    <property type="match status" value="1"/>
</dbReference>
<proteinExistence type="predicted"/>
<dbReference type="PRINTS" id="PR00371">
    <property type="entry name" value="FPNCR"/>
</dbReference>
<evidence type="ECO:0000256" key="5">
    <source>
        <dbReference type="ARBA" id="ARBA00034078"/>
    </source>
</evidence>
<dbReference type="Pfam" id="PF08022">
    <property type="entry name" value="FAD_binding_8"/>
    <property type="match status" value="1"/>
</dbReference>
<reference evidence="8" key="1">
    <citation type="submission" date="2022-08" db="EMBL/GenBank/DDBJ databases">
        <title>Nisaea acidiphila sp. nov., isolated from a marine algal debris and emended description of the genus Nisaea Urios et al. 2008.</title>
        <authorList>
            <person name="Kwon K."/>
        </authorList>
    </citation>
    <scope>NUCLEOTIDE SEQUENCE</scope>
    <source>
        <strain evidence="8">MEBiC11861</strain>
    </source>
</reference>
<feature type="transmembrane region" description="Helical" evidence="6">
    <location>
        <begin position="75"/>
        <end position="97"/>
    </location>
</feature>
<dbReference type="SUPFAM" id="SSF52343">
    <property type="entry name" value="Ferredoxin reductase-like, C-terminal NADP-linked domain"/>
    <property type="match status" value="1"/>
</dbReference>
<keyword evidence="9" id="KW-1185">Reference proteome</keyword>
<dbReference type="GO" id="GO:0016020">
    <property type="term" value="C:membrane"/>
    <property type="evidence" value="ECO:0007669"/>
    <property type="project" value="UniProtKB-SubCell"/>
</dbReference>
<feature type="transmembrane region" description="Helical" evidence="6">
    <location>
        <begin position="37"/>
        <end position="54"/>
    </location>
</feature>
<dbReference type="SUPFAM" id="SSF63380">
    <property type="entry name" value="Riboflavin synthase domain-like"/>
    <property type="match status" value="1"/>
</dbReference>
<keyword evidence="3 6" id="KW-1133">Transmembrane helix</keyword>
<evidence type="ECO:0000259" key="7">
    <source>
        <dbReference type="PROSITE" id="PS51384"/>
    </source>
</evidence>
<feature type="transmembrane region" description="Helical" evidence="6">
    <location>
        <begin position="179"/>
        <end position="203"/>
    </location>
</feature>
<dbReference type="GO" id="GO:0016491">
    <property type="term" value="F:oxidoreductase activity"/>
    <property type="evidence" value="ECO:0007669"/>
    <property type="project" value="InterPro"/>
</dbReference>
<dbReference type="InterPro" id="IPR050415">
    <property type="entry name" value="MRET"/>
</dbReference>
<protein>
    <submittedName>
        <fullName evidence="8">Ferredoxin reductase family protein</fullName>
    </submittedName>
</protein>
<feature type="domain" description="FAD-binding FR-type" evidence="7">
    <location>
        <begin position="204"/>
        <end position="305"/>
    </location>
</feature>
<dbReference type="InterPro" id="IPR013112">
    <property type="entry name" value="FAD-bd_8"/>
</dbReference>
<dbReference type="InterPro" id="IPR013130">
    <property type="entry name" value="Fe3_Rdtase_TM_dom"/>
</dbReference>
<evidence type="ECO:0000256" key="1">
    <source>
        <dbReference type="ARBA" id="ARBA00004141"/>
    </source>
</evidence>
<keyword evidence="4 6" id="KW-0472">Membrane</keyword>
<feature type="transmembrane region" description="Helical" evidence="6">
    <location>
        <begin position="147"/>
        <end position="167"/>
    </location>
</feature>
<feature type="transmembrane region" description="Helical" evidence="6">
    <location>
        <begin position="117"/>
        <end position="135"/>
    </location>
</feature>
<dbReference type="RefSeq" id="WP_257767813.1">
    <property type="nucleotide sequence ID" value="NZ_CP102480.1"/>
</dbReference>